<name>W5SKX4_9SPIR</name>
<dbReference type="HOGENOM" id="CLU_2895101_0_0_12"/>
<dbReference type="AlphaFoldDB" id="W5SKX4"/>
<keyword evidence="1" id="KW-0614">Plasmid</keyword>
<geneLocation type="plasmid" evidence="1">
    <name>unnamed</name>
</geneLocation>
<organism evidence="1">
    <name type="scientific">Borrelia miyamotoi FR64b</name>
    <dbReference type="NCBI Taxonomy" id="1292392"/>
    <lineage>
        <taxon>Bacteria</taxon>
        <taxon>Pseudomonadati</taxon>
        <taxon>Spirochaetota</taxon>
        <taxon>Spirochaetia</taxon>
        <taxon>Spirochaetales</taxon>
        <taxon>Borreliaceae</taxon>
        <taxon>Borrelia</taxon>
    </lineage>
</organism>
<evidence type="ECO:0000313" key="1">
    <source>
        <dbReference type="EMBL" id="AHH05741.1"/>
    </source>
</evidence>
<gene>
    <name evidence="1" type="ORF">BOM_1198</name>
</gene>
<dbReference type="EMBL" id="CP004233">
    <property type="protein sequence ID" value="AHH05741.1"/>
    <property type="molecule type" value="Genomic_DNA"/>
</dbReference>
<accession>W5SKX4</accession>
<reference evidence="1" key="1">
    <citation type="submission" date="2013-02" db="EMBL/GenBank/DDBJ databases">
        <title>Comparative genomics of Borrelia species.</title>
        <authorList>
            <person name="Schwan T.G."/>
            <person name="Raffel S.J."/>
            <person name="Porcella S.F."/>
        </authorList>
    </citation>
    <scope>NUCLEOTIDE SEQUENCE</scope>
    <source>
        <strain evidence="1">FR64b</strain>
        <plasmid evidence="1">unnamed</plasmid>
    </source>
</reference>
<sequence>MSYYYNAFNLKFLFILFFFSCEFNTQKIPNIDALKKNASSTITINTQKNNKKLYRNKNVHII</sequence>
<protein>
    <submittedName>
        <fullName evidence="1">Uncharacterized protein</fullName>
    </submittedName>
</protein>
<proteinExistence type="predicted"/>